<evidence type="ECO:0000313" key="1">
    <source>
        <dbReference type="EMBL" id="MDH8677852.1"/>
    </source>
</evidence>
<comment type="caution">
    <text evidence="1">The sequence shown here is derived from an EMBL/GenBank/DDBJ whole genome shotgun (WGS) entry which is preliminary data.</text>
</comment>
<dbReference type="RefSeq" id="WP_281093677.1">
    <property type="nucleotide sequence ID" value="NZ_JARYZI010000003.1"/>
</dbReference>
<protein>
    <submittedName>
        <fullName evidence="1">Uncharacterized protein</fullName>
    </submittedName>
</protein>
<keyword evidence="2" id="KW-1185">Reference proteome</keyword>
<organism evidence="1 2">
    <name type="scientific">Fusibacter bizertensis</name>
    <dbReference type="NCBI Taxonomy" id="1488331"/>
    <lineage>
        <taxon>Bacteria</taxon>
        <taxon>Bacillati</taxon>
        <taxon>Bacillota</taxon>
        <taxon>Clostridia</taxon>
        <taxon>Eubacteriales</taxon>
        <taxon>Eubacteriales Family XII. Incertae Sedis</taxon>
        <taxon>Fusibacter</taxon>
    </lineage>
</organism>
<proteinExistence type="predicted"/>
<sequence>MDEEQDKGVKSTIFKSQSEQELLKKIAYHEAYSTAYKLKLAQKVVIKVGKAAGKAAIKGAAKGSEVLKYKLNDLNEKRKDKKGNEKDIK</sequence>
<reference evidence="1 2" key="1">
    <citation type="submission" date="2023-04" db="EMBL/GenBank/DDBJ databases">
        <title>Fusibacter bizertensis strain WBS, isolated from littoral bottom sediments of the Arctic seas - biochemical and genomic analysis.</title>
        <authorList>
            <person name="Brioukhanov A.L."/>
        </authorList>
    </citation>
    <scope>NUCLEOTIDE SEQUENCE [LARGE SCALE GENOMIC DNA]</scope>
    <source>
        <strain evidence="1 2">WBS</strain>
    </source>
</reference>
<gene>
    <name evidence="1" type="ORF">QE109_06820</name>
</gene>
<accession>A0ABT6NBQ6</accession>
<name>A0ABT6NBQ6_9FIRM</name>
<evidence type="ECO:0000313" key="2">
    <source>
        <dbReference type="Proteomes" id="UP001158045"/>
    </source>
</evidence>
<dbReference type="EMBL" id="JARYZI010000003">
    <property type="protein sequence ID" value="MDH8677852.1"/>
    <property type="molecule type" value="Genomic_DNA"/>
</dbReference>
<dbReference type="Proteomes" id="UP001158045">
    <property type="component" value="Unassembled WGS sequence"/>
</dbReference>